<reference evidence="1" key="1">
    <citation type="journal article" date="2019" name="Environ. Microbiol.">
        <title>Fungal ecological strategies reflected in gene transcription - a case study of two litter decomposers.</title>
        <authorList>
            <person name="Barbi F."/>
            <person name="Kohler A."/>
            <person name="Barry K."/>
            <person name="Baskaran P."/>
            <person name="Daum C."/>
            <person name="Fauchery L."/>
            <person name="Ihrmark K."/>
            <person name="Kuo A."/>
            <person name="LaButti K."/>
            <person name="Lipzen A."/>
            <person name="Morin E."/>
            <person name="Grigoriev I.V."/>
            <person name="Henrissat B."/>
            <person name="Lindahl B."/>
            <person name="Martin F."/>
        </authorList>
    </citation>
    <scope>NUCLEOTIDE SEQUENCE</scope>
    <source>
        <strain evidence="1">JB14</strain>
    </source>
</reference>
<sequence length="91" mass="9692">MCSAHCSMSSASPPYSLLSLAHGIALSILDSLWSPSVGTYLWMSFPASPSVLEASPLLLAHPLLFPSNTTSPLHPTRVIFTALDPMMCCCI</sequence>
<dbReference type="AlphaFoldDB" id="A0A6A4HFF1"/>
<evidence type="ECO:0000313" key="1">
    <source>
        <dbReference type="EMBL" id="KAE9395755.1"/>
    </source>
</evidence>
<dbReference type="EMBL" id="ML769525">
    <property type="protein sequence ID" value="KAE9395755.1"/>
    <property type="molecule type" value="Genomic_DNA"/>
</dbReference>
<protein>
    <submittedName>
        <fullName evidence="1">Uncharacterized protein</fullName>
    </submittedName>
</protein>
<gene>
    <name evidence="1" type="ORF">BT96DRAFT_138503</name>
</gene>
<keyword evidence="2" id="KW-1185">Reference proteome</keyword>
<dbReference type="Proteomes" id="UP000799118">
    <property type="component" value="Unassembled WGS sequence"/>
</dbReference>
<evidence type="ECO:0000313" key="2">
    <source>
        <dbReference type="Proteomes" id="UP000799118"/>
    </source>
</evidence>
<proteinExistence type="predicted"/>
<accession>A0A6A4HFF1</accession>
<name>A0A6A4HFF1_9AGAR</name>
<organism evidence="1 2">
    <name type="scientific">Gymnopus androsaceus JB14</name>
    <dbReference type="NCBI Taxonomy" id="1447944"/>
    <lineage>
        <taxon>Eukaryota</taxon>
        <taxon>Fungi</taxon>
        <taxon>Dikarya</taxon>
        <taxon>Basidiomycota</taxon>
        <taxon>Agaricomycotina</taxon>
        <taxon>Agaricomycetes</taxon>
        <taxon>Agaricomycetidae</taxon>
        <taxon>Agaricales</taxon>
        <taxon>Marasmiineae</taxon>
        <taxon>Omphalotaceae</taxon>
        <taxon>Gymnopus</taxon>
    </lineage>
</organism>